<proteinExistence type="predicted"/>
<gene>
    <name evidence="2" type="ORF">C1H46_045929</name>
</gene>
<feature type="compositionally biased region" description="Polar residues" evidence="1">
    <location>
        <begin position="45"/>
        <end position="57"/>
    </location>
</feature>
<dbReference type="AlphaFoldDB" id="A0A540K2L6"/>
<feature type="region of interest" description="Disordered" evidence="1">
    <location>
        <begin position="1"/>
        <end position="57"/>
    </location>
</feature>
<accession>A0A540K2L6</accession>
<organism evidence="2 3">
    <name type="scientific">Malus baccata</name>
    <name type="common">Siberian crab apple</name>
    <name type="synonym">Pyrus baccata</name>
    <dbReference type="NCBI Taxonomy" id="106549"/>
    <lineage>
        <taxon>Eukaryota</taxon>
        <taxon>Viridiplantae</taxon>
        <taxon>Streptophyta</taxon>
        <taxon>Embryophyta</taxon>
        <taxon>Tracheophyta</taxon>
        <taxon>Spermatophyta</taxon>
        <taxon>Magnoliopsida</taxon>
        <taxon>eudicotyledons</taxon>
        <taxon>Gunneridae</taxon>
        <taxon>Pentapetalae</taxon>
        <taxon>rosids</taxon>
        <taxon>fabids</taxon>
        <taxon>Rosales</taxon>
        <taxon>Rosaceae</taxon>
        <taxon>Amygdaloideae</taxon>
        <taxon>Maleae</taxon>
        <taxon>Malus</taxon>
    </lineage>
</organism>
<dbReference type="EMBL" id="VIEB01037360">
    <property type="protein sequence ID" value="TQD68538.1"/>
    <property type="molecule type" value="Genomic_DNA"/>
</dbReference>
<evidence type="ECO:0000313" key="2">
    <source>
        <dbReference type="EMBL" id="TQD68538.1"/>
    </source>
</evidence>
<evidence type="ECO:0000256" key="1">
    <source>
        <dbReference type="SAM" id="MobiDB-lite"/>
    </source>
</evidence>
<feature type="compositionally biased region" description="Polar residues" evidence="1">
    <location>
        <begin position="1"/>
        <end position="27"/>
    </location>
</feature>
<evidence type="ECO:0000313" key="3">
    <source>
        <dbReference type="Proteomes" id="UP000315295"/>
    </source>
</evidence>
<sequence length="57" mass="6382">MLRHPCQSTRVSLQLGGQSQHDTCQRQNKAHRVPHLPPTKVGDSPQLQKKTSPTMNP</sequence>
<protein>
    <submittedName>
        <fullName evidence="2">Uncharacterized protein</fullName>
    </submittedName>
</protein>
<keyword evidence="3" id="KW-1185">Reference proteome</keyword>
<comment type="caution">
    <text evidence="2">The sequence shown here is derived from an EMBL/GenBank/DDBJ whole genome shotgun (WGS) entry which is preliminary data.</text>
</comment>
<name>A0A540K2L6_MALBA</name>
<reference evidence="2 3" key="1">
    <citation type="journal article" date="2019" name="G3 (Bethesda)">
        <title>Sequencing of a Wild Apple (Malus baccata) Genome Unravels the Differences Between Cultivated and Wild Apple Species Regarding Disease Resistance and Cold Tolerance.</title>
        <authorList>
            <person name="Chen X."/>
        </authorList>
    </citation>
    <scope>NUCLEOTIDE SEQUENCE [LARGE SCALE GENOMIC DNA]</scope>
    <source>
        <strain evidence="3">cv. Shandingzi</strain>
        <tissue evidence="2">Leaves</tissue>
    </source>
</reference>
<dbReference type="Proteomes" id="UP000315295">
    <property type="component" value="Unassembled WGS sequence"/>
</dbReference>